<dbReference type="InterPro" id="IPR056423">
    <property type="entry name" value="BACK_BPM_SPOP"/>
</dbReference>
<dbReference type="Gramene" id="TVU27123">
    <property type="protein sequence ID" value="TVU27123"/>
    <property type="gene ID" value="EJB05_29703"/>
</dbReference>
<dbReference type="Gene3D" id="2.60.210.10">
    <property type="entry name" value="Apoptosis, Tumor Necrosis Factor Receptor Associated Protein 2, Chain A"/>
    <property type="match status" value="1"/>
</dbReference>
<evidence type="ECO:0000313" key="6">
    <source>
        <dbReference type="Proteomes" id="UP000324897"/>
    </source>
</evidence>
<dbReference type="PANTHER" id="PTHR26379:SF355">
    <property type="entry name" value="BTB DOMAIN-CONTAINING PROTEIN"/>
    <property type="match status" value="1"/>
</dbReference>
<dbReference type="SUPFAM" id="SSF49599">
    <property type="entry name" value="TRAF domain-like"/>
    <property type="match status" value="1"/>
</dbReference>
<dbReference type="CDD" id="cd00121">
    <property type="entry name" value="MATH"/>
    <property type="match status" value="1"/>
</dbReference>
<evidence type="ECO:0000256" key="2">
    <source>
        <dbReference type="ARBA" id="ARBA00010846"/>
    </source>
</evidence>
<name>A0A5J9UTQ9_9POAL</name>
<dbReference type="InterPro" id="IPR045005">
    <property type="entry name" value="BPM1-6"/>
</dbReference>
<proteinExistence type="inferred from homology"/>
<comment type="pathway">
    <text evidence="1">Protein modification; protein ubiquitination.</text>
</comment>
<evidence type="ECO:0000256" key="1">
    <source>
        <dbReference type="ARBA" id="ARBA00004906"/>
    </source>
</evidence>
<dbReference type="InterPro" id="IPR011333">
    <property type="entry name" value="SKP1/BTB/POZ_sf"/>
</dbReference>
<feature type="non-terminal residue" evidence="5">
    <location>
        <position position="1"/>
    </location>
</feature>
<dbReference type="Gene3D" id="6.10.250.3030">
    <property type="match status" value="1"/>
</dbReference>
<dbReference type="PROSITE" id="PS50144">
    <property type="entry name" value="MATH"/>
    <property type="match status" value="1"/>
</dbReference>
<dbReference type="InterPro" id="IPR008974">
    <property type="entry name" value="TRAF-like"/>
</dbReference>
<dbReference type="AlphaFoldDB" id="A0A5J9UTQ9"/>
<comment type="similarity">
    <text evidence="2">Belongs to the Tdpoz family.</text>
</comment>
<evidence type="ECO:0000313" key="5">
    <source>
        <dbReference type="EMBL" id="TVU27123.1"/>
    </source>
</evidence>
<dbReference type="Gene3D" id="3.30.710.10">
    <property type="entry name" value="Potassium Channel Kv1.1, Chain A"/>
    <property type="match status" value="1"/>
</dbReference>
<evidence type="ECO:0000259" key="3">
    <source>
        <dbReference type="PROSITE" id="PS50097"/>
    </source>
</evidence>
<dbReference type="EMBL" id="RWGY01000013">
    <property type="protein sequence ID" value="TVU27123.1"/>
    <property type="molecule type" value="Genomic_DNA"/>
</dbReference>
<protein>
    <recommendedName>
        <fullName evidence="7">BTB domain-containing protein</fullName>
    </recommendedName>
</protein>
<dbReference type="Proteomes" id="UP000324897">
    <property type="component" value="Chromosome 2"/>
</dbReference>
<sequence>MCAYLPPDLPHPFADSQHPMFRAPSMAAAAVSQRFVHSSSGIVTRQLNGSHRFTIGGYKLSKKIPRDWKQISPIFEVAGYSWRIAYSPHGFSSYWSGECDCISLFLQLTHGEYTDPPLHFSFTLLDQAGNPVPRYSRSKEGCTFTQKESDLKNVRCIGFYDFIRHKDLEESGCLKDDCFTVRCDISVIRCSTSMETVVDSTSACPTVTVPPSDLHKHLNNLLWEKKGTDVTFDVDGETFHAHKWLLAARSPVFKVAIALMTKDDKPSSICHMKIDGIEPKVFKAMLHFMYTDSLPNDMQLEDQDTTAVQNLIAAAQRYELERLKLMCEEALCNRIDVSTVTATLALAAQHHCHALKAACIEFIGHPRNLRAIVETQGFKKMKAKTDLLF</sequence>
<dbReference type="PROSITE" id="PS50097">
    <property type="entry name" value="BTB"/>
    <property type="match status" value="1"/>
</dbReference>
<feature type="domain" description="BTB" evidence="3">
    <location>
        <begin position="228"/>
        <end position="298"/>
    </location>
</feature>
<dbReference type="SUPFAM" id="SSF54695">
    <property type="entry name" value="POZ domain"/>
    <property type="match status" value="1"/>
</dbReference>
<reference evidence="5 6" key="1">
    <citation type="journal article" date="2019" name="Sci. Rep.">
        <title>A high-quality genome of Eragrostis curvula grass provides insights into Poaceae evolution and supports new strategies to enhance forage quality.</title>
        <authorList>
            <person name="Carballo J."/>
            <person name="Santos B.A.C.M."/>
            <person name="Zappacosta D."/>
            <person name="Garbus I."/>
            <person name="Selva J.P."/>
            <person name="Gallo C.A."/>
            <person name="Diaz A."/>
            <person name="Albertini E."/>
            <person name="Caccamo M."/>
            <person name="Echenique V."/>
        </authorList>
    </citation>
    <scope>NUCLEOTIDE SEQUENCE [LARGE SCALE GENOMIC DNA]</scope>
    <source>
        <strain evidence="6">cv. Victoria</strain>
        <tissue evidence="5">Leaf</tissue>
    </source>
</reference>
<evidence type="ECO:0008006" key="7">
    <source>
        <dbReference type="Google" id="ProtNLM"/>
    </source>
</evidence>
<dbReference type="Pfam" id="PF24570">
    <property type="entry name" value="BACK_BPM_SPOP"/>
    <property type="match status" value="1"/>
</dbReference>
<gene>
    <name evidence="5" type="ORF">EJB05_29703</name>
</gene>
<dbReference type="OrthoDB" id="655830at2759"/>
<dbReference type="Pfam" id="PF22486">
    <property type="entry name" value="MATH_2"/>
    <property type="match status" value="1"/>
</dbReference>
<dbReference type="InterPro" id="IPR002083">
    <property type="entry name" value="MATH/TRAF_dom"/>
</dbReference>
<dbReference type="SMART" id="SM00061">
    <property type="entry name" value="MATH"/>
    <property type="match status" value="1"/>
</dbReference>
<comment type="caution">
    <text evidence="5">The sequence shown here is derived from an EMBL/GenBank/DDBJ whole genome shotgun (WGS) entry which is preliminary data.</text>
</comment>
<feature type="domain" description="MATH" evidence="4">
    <location>
        <begin position="48"/>
        <end position="185"/>
    </location>
</feature>
<dbReference type="InterPro" id="IPR000210">
    <property type="entry name" value="BTB/POZ_dom"/>
</dbReference>
<dbReference type="GO" id="GO:0016567">
    <property type="term" value="P:protein ubiquitination"/>
    <property type="evidence" value="ECO:0007669"/>
    <property type="project" value="InterPro"/>
</dbReference>
<keyword evidence="6" id="KW-1185">Reference proteome</keyword>
<dbReference type="Pfam" id="PF00651">
    <property type="entry name" value="BTB"/>
    <property type="match status" value="1"/>
</dbReference>
<dbReference type="PANTHER" id="PTHR26379">
    <property type="entry name" value="BTB/POZ AND MATH DOMAIN-CONTAINING PROTEIN 1"/>
    <property type="match status" value="1"/>
</dbReference>
<organism evidence="5 6">
    <name type="scientific">Eragrostis curvula</name>
    <name type="common">weeping love grass</name>
    <dbReference type="NCBI Taxonomy" id="38414"/>
    <lineage>
        <taxon>Eukaryota</taxon>
        <taxon>Viridiplantae</taxon>
        <taxon>Streptophyta</taxon>
        <taxon>Embryophyta</taxon>
        <taxon>Tracheophyta</taxon>
        <taxon>Spermatophyta</taxon>
        <taxon>Magnoliopsida</taxon>
        <taxon>Liliopsida</taxon>
        <taxon>Poales</taxon>
        <taxon>Poaceae</taxon>
        <taxon>PACMAD clade</taxon>
        <taxon>Chloridoideae</taxon>
        <taxon>Eragrostideae</taxon>
        <taxon>Eragrostidinae</taxon>
        <taxon>Eragrostis</taxon>
    </lineage>
</organism>
<accession>A0A5J9UTQ9</accession>
<dbReference type="SMART" id="SM00225">
    <property type="entry name" value="BTB"/>
    <property type="match status" value="1"/>
</dbReference>
<evidence type="ECO:0000259" key="4">
    <source>
        <dbReference type="PROSITE" id="PS50144"/>
    </source>
</evidence>